<feature type="domain" description="Amine oxidase" evidence="3">
    <location>
        <begin position="13"/>
        <end position="396"/>
    </location>
</feature>
<evidence type="ECO:0000256" key="1">
    <source>
        <dbReference type="ARBA" id="ARBA00006046"/>
    </source>
</evidence>
<evidence type="ECO:0000259" key="3">
    <source>
        <dbReference type="Pfam" id="PF01593"/>
    </source>
</evidence>
<evidence type="ECO:0000256" key="2">
    <source>
        <dbReference type="SAM" id="MobiDB-lite"/>
    </source>
</evidence>
<dbReference type="KEGG" id="hbs:IPV69_19510"/>
<evidence type="ECO:0000313" key="4">
    <source>
        <dbReference type="EMBL" id="QOV88419.1"/>
    </source>
</evidence>
<dbReference type="Gene3D" id="3.50.50.60">
    <property type="entry name" value="FAD/NAD(P)-binding domain"/>
    <property type="match status" value="1"/>
</dbReference>
<evidence type="ECO:0000313" key="5">
    <source>
        <dbReference type="Proteomes" id="UP000593765"/>
    </source>
</evidence>
<feature type="compositionally biased region" description="Polar residues" evidence="2">
    <location>
        <begin position="481"/>
        <end position="492"/>
    </location>
</feature>
<dbReference type="Pfam" id="PF01593">
    <property type="entry name" value="Amino_oxidase"/>
    <property type="match status" value="1"/>
</dbReference>
<comment type="similarity">
    <text evidence="1">Belongs to the carotenoid/retinoid oxidoreductase family.</text>
</comment>
<accession>A0A7M2WSM4</accession>
<feature type="compositionally biased region" description="Basic and acidic residues" evidence="2">
    <location>
        <begin position="495"/>
        <end position="504"/>
    </location>
</feature>
<dbReference type="InterPro" id="IPR036188">
    <property type="entry name" value="FAD/NAD-bd_sf"/>
</dbReference>
<keyword evidence="5" id="KW-1185">Reference proteome</keyword>
<reference evidence="4 5" key="1">
    <citation type="submission" date="2020-10" db="EMBL/GenBank/DDBJ databases">
        <title>Wide distribution of Phycisphaera-like planctomycetes from WD2101 soil group in peatlands and genome analysis of the first cultivated representative.</title>
        <authorList>
            <person name="Dedysh S.N."/>
            <person name="Beletsky A.V."/>
            <person name="Ivanova A."/>
            <person name="Kulichevskaya I.S."/>
            <person name="Suzina N.E."/>
            <person name="Philippov D.A."/>
            <person name="Rakitin A.L."/>
            <person name="Mardanov A.V."/>
            <person name="Ravin N.V."/>
        </authorList>
    </citation>
    <scope>NUCLEOTIDE SEQUENCE [LARGE SCALE GENOMIC DNA]</scope>
    <source>
        <strain evidence="4 5">M1803</strain>
    </source>
</reference>
<dbReference type="SUPFAM" id="SSF51971">
    <property type="entry name" value="Nucleotide-binding domain"/>
    <property type="match status" value="1"/>
</dbReference>
<dbReference type="InterPro" id="IPR002937">
    <property type="entry name" value="Amino_oxidase"/>
</dbReference>
<dbReference type="PRINTS" id="PR00419">
    <property type="entry name" value="ADXRDTASE"/>
</dbReference>
<sequence>MEKKIVIIGAGPTGLGAAYRLKELGHKNFAVYDRLPYIGGLASSFTDSAGFTWDIGGHVMFSHYKYYDDVFDKLMGKDCQLNMRECWVRMFETWVPYPFQNNIRYLPKDVTLECLLGLVEAQTRRNPKAAKNFEEFIDAVFGDGIAKHFMKPYNFKVWAHPPAMMNKEWIGERVAVLDISRAIKNVVLGSDDFGWGPNNQFKFPLFGGTGEFYRRFEKPLAGHVHLNKTVDVINPARKEVRFQDGEIVAYDELISTIPLDKLCNNVLTGEVPREIKKAAASLRHSGGYMIGIGIKQPCPSTKSWMYFPESNCPFYRVTYLSNYSPHMTPDNSRYYSLLCEVSYSEFKPVDETRVVDETIQGLVNAGLIKEEDRKDIVDTWVFDAKYSYPTPSVERDEILSEVIPFLESQQIYSRGRFGMWKYEVSNTDHSLMQGVELVNRLLLNEPETTIGMTYSSTTDGRNAAVHERSPRAGSGDPRRSVVSTGPAKTNPDQLGDQHEAHISEEELGVTVGPSAEKSLKTAKR</sequence>
<dbReference type="EMBL" id="CP063458">
    <property type="protein sequence ID" value="QOV88419.1"/>
    <property type="molecule type" value="Genomic_DNA"/>
</dbReference>
<name>A0A7M2WSM4_9BACT</name>
<dbReference type="PANTHER" id="PTHR43734">
    <property type="entry name" value="PHYTOENE DESATURASE"/>
    <property type="match status" value="1"/>
</dbReference>
<dbReference type="PANTHER" id="PTHR43734:SF4">
    <property type="entry name" value="AMINE OXIDASE DOMAIN-CONTAINING PROTEIN"/>
    <property type="match status" value="1"/>
</dbReference>
<gene>
    <name evidence="4" type="ORF">IPV69_19510</name>
</gene>
<dbReference type="RefSeq" id="WP_206291401.1">
    <property type="nucleotide sequence ID" value="NZ_CP063458.1"/>
</dbReference>
<dbReference type="GO" id="GO:0016491">
    <property type="term" value="F:oxidoreductase activity"/>
    <property type="evidence" value="ECO:0007669"/>
    <property type="project" value="InterPro"/>
</dbReference>
<protein>
    <submittedName>
        <fullName evidence="4">FAD-dependent oxidoreductase</fullName>
    </submittedName>
</protein>
<organism evidence="4 5">
    <name type="scientific">Humisphaera borealis</name>
    <dbReference type="NCBI Taxonomy" id="2807512"/>
    <lineage>
        <taxon>Bacteria</taxon>
        <taxon>Pseudomonadati</taxon>
        <taxon>Planctomycetota</taxon>
        <taxon>Phycisphaerae</taxon>
        <taxon>Tepidisphaerales</taxon>
        <taxon>Tepidisphaeraceae</taxon>
        <taxon>Humisphaera</taxon>
    </lineage>
</organism>
<dbReference type="AlphaFoldDB" id="A0A7M2WSM4"/>
<feature type="region of interest" description="Disordered" evidence="2">
    <location>
        <begin position="453"/>
        <end position="524"/>
    </location>
</feature>
<proteinExistence type="inferred from homology"/>
<dbReference type="Proteomes" id="UP000593765">
    <property type="component" value="Chromosome"/>
</dbReference>